<organism evidence="1 2">
    <name type="scientific">Stenotrophomonas pavanii</name>
    <dbReference type="NCBI Taxonomy" id="487698"/>
    <lineage>
        <taxon>Bacteria</taxon>
        <taxon>Pseudomonadati</taxon>
        <taxon>Pseudomonadota</taxon>
        <taxon>Gammaproteobacteria</taxon>
        <taxon>Lysobacterales</taxon>
        <taxon>Lysobacteraceae</taxon>
        <taxon>Stenotrophomonas</taxon>
    </lineage>
</organism>
<evidence type="ECO:0000313" key="2">
    <source>
        <dbReference type="Proteomes" id="UP000197904"/>
    </source>
</evidence>
<accession>A0A2D0AP21</accession>
<name>A0A2D0AP21_9GAMM</name>
<evidence type="ECO:0000313" key="1">
    <source>
        <dbReference type="EMBL" id="OWR35278.1"/>
    </source>
</evidence>
<proteinExistence type="predicted"/>
<protein>
    <submittedName>
        <fullName evidence="1">Uncharacterized protein</fullName>
    </submittedName>
</protein>
<gene>
    <name evidence="1" type="ORF">CEE55_02410</name>
</gene>
<dbReference type="AlphaFoldDB" id="A0A2D0AP21"/>
<dbReference type="EMBL" id="NIXP01000011">
    <property type="protein sequence ID" value="OWR35278.1"/>
    <property type="molecule type" value="Genomic_DNA"/>
</dbReference>
<dbReference type="Proteomes" id="UP000197904">
    <property type="component" value="Unassembled WGS sequence"/>
</dbReference>
<reference evidence="1 2" key="1">
    <citation type="submission" date="2017-06" db="EMBL/GenBank/DDBJ databases">
        <authorList>
            <person name="Kim H.J."/>
            <person name="Triplett B.A."/>
        </authorList>
    </citation>
    <scope>NUCLEOTIDE SEQUENCE [LARGE SCALE GENOMIC DNA]</scope>
    <source>
        <strain evidence="1 2">S18795</strain>
    </source>
</reference>
<comment type="caution">
    <text evidence="1">The sequence shown here is derived from an EMBL/GenBank/DDBJ whole genome shotgun (WGS) entry which is preliminary data.</text>
</comment>
<sequence length="167" mass="17125">MVEHMSALSSSLYLALGALGATGVGALFSPSSPSTDDPGQAVRAPAALVITSPRICAALEVYTLANENDWGLRTTIAQAVLNGFNEAGRVPDCAAGVSAALAKDFSPYRWQLALDAVDAVVGGTYSVSPDACARANTVVPLSTGEATSPVVARAQCVIYDLAFLEVH</sequence>